<dbReference type="RefSeq" id="WP_107845360.1">
    <property type="nucleotide sequence ID" value="NZ_QBKS01000001.1"/>
</dbReference>
<dbReference type="OrthoDB" id="7864986at2"/>
<evidence type="ECO:0000256" key="1">
    <source>
        <dbReference type="SAM" id="SignalP"/>
    </source>
</evidence>
<reference evidence="2 3" key="1">
    <citation type="submission" date="2018-04" db="EMBL/GenBank/DDBJ databases">
        <title>Genomic Encyclopedia of Archaeal and Bacterial Type Strains, Phase II (KMG-II): from individual species to whole genera.</title>
        <authorList>
            <person name="Goeker M."/>
        </authorList>
    </citation>
    <scope>NUCLEOTIDE SEQUENCE [LARGE SCALE GENOMIC DNA]</scope>
    <source>
        <strain evidence="2 3">DSM 100977</strain>
    </source>
</reference>
<comment type="caution">
    <text evidence="2">The sequence shown here is derived from an EMBL/GenBank/DDBJ whole genome shotgun (WGS) entry which is preliminary data.</text>
</comment>
<evidence type="ECO:0008006" key="4">
    <source>
        <dbReference type="Google" id="ProtNLM"/>
    </source>
</evidence>
<feature type="chain" id="PRO_5015661966" description="Polyketide cyclase/dehydrase/lipid transport protein" evidence="1">
    <location>
        <begin position="24"/>
        <end position="156"/>
    </location>
</feature>
<evidence type="ECO:0000313" key="2">
    <source>
        <dbReference type="EMBL" id="PTX57242.1"/>
    </source>
</evidence>
<name>A0A2T6BMG6_9RHOB</name>
<proteinExistence type="predicted"/>
<dbReference type="AlphaFoldDB" id="A0A2T6BMG6"/>
<evidence type="ECO:0000313" key="3">
    <source>
        <dbReference type="Proteomes" id="UP000243978"/>
    </source>
</evidence>
<protein>
    <recommendedName>
        <fullName evidence="4">Polyketide cyclase/dehydrase/lipid transport protein</fullName>
    </recommendedName>
</protein>
<dbReference type="Proteomes" id="UP000243978">
    <property type="component" value="Unassembled WGS sequence"/>
</dbReference>
<keyword evidence="1" id="KW-0732">Signal</keyword>
<feature type="signal peptide" evidence="1">
    <location>
        <begin position="1"/>
        <end position="23"/>
    </location>
</feature>
<sequence>MLNTYTRPAAAALILLGASAATAMTPVEQVTVNVDLAALENERAATYWNEIADDLEVAIIERLTPQLSEEGASVEIDLDEVSLANSFESTLGLEENFLIGDVKISGEPKYTLKVSYEQAAAFFPQTADTDGALYDSPHYYDGMIDAFADNVVSKLK</sequence>
<keyword evidence="3" id="KW-1185">Reference proteome</keyword>
<organism evidence="2 3">
    <name type="scientific">Litoreibacter ponti</name>
    <dbReference type="NCBI Taxonomy" id="1510457"/>
    <lineage>
        <taxon>Bacteria</taxon>
        <taxon>Pseudomonadati</taxon>
        <taxon>Pseudomonadota</taxon>
        <taxon>Alphaproteobacteria</taxon>
        <taxon>Rhodobacterales</taxon>
        <taxon>Roseobacteraceae</taxon>
        <taxon>Litoreibacter</taxon>
    </lineage>
</organism>
<dbReference type="EMBL" id="QBKS01000001">
    <property type="protein sequence ID" value="PTX57242.1"/>
    <property type="molecule type" value="Genomic_DNA"/>
</dbReference>
<gene>
    <name evidence="2" type="ORF">C8N43_1908</name>
</gene>
<accession>A0A2T6BMG6</accession>